<accession>A0A2K3UT75</accession>
<name>A0A2K3UT75_9DEIO</name>
<organism evidence="3 4">
    <name type="scientific">Deinococcus koreensis</name>
    <dbReference type="NCBI Taxonomy" id="2054903"/>
    <lineage>
        <taxon>Bacteria</taxon>
        <taxon>Thermotogati</taxon>
        <taxon>Deinococcota</taxon>
        <taxon>Deinococci</taxon>
        <taxon>Deinococcales</taxon>
        <taxon>Deinococcaceae</taxon>
        <taxon>Deinococcus</taxon>
    </lineage>
</organism>
<keyword evidence="1" id="KW-0175">Coiled coil</keyword>
<reference evidence="3 4" key="1">
    <citation type="submission" date="2018-01" db="EMBL/GenBank/DDBJ databases">
        <title>Deinococcus koreensis sp. nov., a radiation-resistant bacterium isolated from river water.</title>
        <authorList>
            <person name="Choi A."/>
        </authorList>
    </citation>
    <scope>NUCLEOTIDE SEQUENCE [LARGE SCALE GENOMIC DNA]</scope>
    <source>
        <strain evidence="3 4">SJW1-2</strain>
    </source>
</reference>
<dbReference type="GO" id="GO:0015562">
    <property type="term" value="F:efflux transmembrane transporter activity"/>
    <property type="evidence" value="ECO:0007669"/>
    <property type="project" value="InterPro"/>
</dbReference>
<keyword evidence="4" id="KW-1185">Reference proteome</keyword>
<keyword evidence="2" id="KW-0732">Signal</keyword>
<dbReference type="Gene3D" id="1.20.1600.10">
    <property type="entry name" value="Outer membrane efflux proteins (OEP)"/>
    <property type="match status" value="2"/>
</dbReference>
<sequence>MTPVLLLALTLGLPGAYAQDLSPLGSLNAQPSVQAARAQEEAARLGVQAARGLYSLGGGLTYSRSTFADGTPGEGLPAGGVQAGVQGQLGLTLRPFVVGDTATATRRAELTLDLARLGVRDALSAVQGAALSAAAAVAGARGAQAAAEAGAVETGRRLEVARLRSERGDLSAAELRGAEALMREASEQVRAAGETLAQALAQAQVYFGAAVPDLPLPARPPEGEDAASVRARVELDLARLDLAQAERALLPTVQASFTRTLEGGRTSLGVSLDSAALAPRLSVGFTSVVGDPPAPRSTLSLGAAFDLSAAGVAGVDAARARVRSAALALEGARRDGALQRGALNLQLDQAERLLALRLAAVQDAEQELAETQAREALGVVGPLETLRALGTLQGARVQVGAARSEQLARLIALYRLSALPLTEVRP</sequence>
<evidence type="ECO:0000313" key="4">
    <source>
        <dbReference type="Proteomes" id="UP000236379"/>
    </source>
</evidence>
<evidence type="ECO:0008006" key="5">
    <source>
        <dbReference type="Google" id="ProtNLM"/>
    </source>
</evidence>
<dbReference type="OrthoDB" id="25143at2"/>
<evidence type="ECO:0000256" key="2">
    <source>
        <dbReference type="SAM" id="SignalP"/>
    </source>
</evidence>
<evidence type="ECO:0000313" key="3">
    <source>
        <dbReference type="EMBL" id="PNY79718.1"/>
    </source>
</evidence>
<comment type="caution">
    <text evidence="3">The sequence shown here is derived from an EMBL/GenBank/DDBJ whole genome shotgun (WGS) entry which is preliminary data.</text>
</comment>
<dbReference type="RefSeq" id="WP_103313702.1">
    <property type="nucleotide sequence ID" value="NZ_PPPD01000002.1"/>
</dbReference>
<dbReference type="EMBL" id="PPPD01000002">
    <property type="protein sequence ID" value="PNY79718.1"/>
    <property type="molecule type" value="Genomic_DNA"/>
</dbReference>
<protein>
    <recommendedName>
        <fullName evidence="5">TolC family protein</fullName>
    </recommendedName>
</protein>
<feature type="signal peptide" evidence="2">
    <location>
        <begin position="1"/>
        <end position="18"/>
    </location>
</feature>
<dbReference type="SUPFAM" id="SSF56954">
    <property type="entry name" value="Outer membrane efflux proteins (OEP)"/>
    <property type="match status" value="1"/>
</dbReference>
<feature type="coiled-coil region" evidence="1">
    <location>
        <begin position="175"/>
        <end position="202"/>
    </location>
</feature>
<dbReference type="AlphaFoldDB" id="A0A2K3UT75"/>
<gene>
    <name evidence="3" type="ORF">CVO96_17335</name>
</gene>
<evidence type="ECO:0000256" key="1">
    <source>
        <dbReference type="SAM" id="Coils"/>
    </source>
</evidence>
<proteinExistence type="predicted"/>
<feature type="chain" id="PRO_5014365882" description="TolC family protein" evidence="2">
    <location>
        <begin position="19"/>
        <end position="426"/>
    </location>
</feature>
<dbReference type="Proteomes" id="UP000236379">
    <property type="component" value="Unassembled WGS sequence"/>
</dbReference>